<evidence type="ECO:0000313" key="1">
    <source>
        <dbReference type="EMBL" id="KAJ9100143.1"/>
    </source>
</evidence>
<name>A0ACC2VM31_9TREE</name>
<keyword evidence="2" id="KW-1185">Reference proteome</keyword>
<protein>
    <submittedName>
        <fullName evidence="1">Uncharacterized protein</fullName>
    </submittedName>
</protein>
<organism evidence="1 2">
    <name type="scientific">Naganishia cerealis</name>
    <dbReference type="NCBI Taxonomy" id="610337"/>
    <lineage>
        <taxon>Eukaryota</taxon>
        <taxon>Fungi</taxon>
        <taxon>Dikarya</taxon>
        <taxon>Basidiomycota</taxon>
        <taxon>Agaricomycotina</taxon>
        <taxon>Tremellomycetes</taxon>
        <taxon>Filobasidiales</taxon>
        <taxon>Filobasidiaceae</taxon>
        <taxon>Naganishia</taxon>
    </lineage>
</organism>
<evidence type="ECO:0000313" key="2">
    <source>
        <dbReference type="Proteomes" id="UP001241377"/>
    </source>
</evidence>
<comment type="caution">
    <text evidence="1">The sequence shown here is derived from an EMBL/GenBank/DDBJ whole genome shotgun (WGS) entry which is preliminary data.</text>
</comment>
<sequence>MEENYKVSVWKKKVSVYLELLPTIDSGDVFVVSKWLQGINALLEVNPHFKELVVDGKSPETLNLDEWGIQKDELKYTQMDMDFHIRDILMTKTIPTEYDDNWKIGLPTWNTTPHEVYLWILDENKRRTRDMFAEYFSALKQTFVLPRDETKDAQDTIRLFNHIERFVNENYRLEVTALRMKVKNHILKFKFDKLLAQEYQKKLDGQDIMTSHDLIDEVEHWREYLTEVAALKRKKTRSKKKRKEKATKQLANNFANLSVSTDPQQIYKLLDAAQSSVRAHIGSIAPRVMIICGSGLGGIADLVHKSIEISYDKIPGFKTSTVPGHAGKLLFGYIGGKKVPVMCMVGRLHFYEGYNFSETTFPIRLAKRLGVSSVIVTNAAGGMNEKYRPGDLMVINDHINLPGLGGYHPLRGPNLEEFGPRFQPLSDAYDLELRRQFLTIAKKTLKLDRNIYEGTYVFAAGPTFETRAEVRMIRSIGGDAVGMSTVPEVIVARHSGMRVLAVSLITNAGVGAKPASALEEQPPLDEGMASHDEVLEAANEASKDVQAIVEEVVDGM</sequence>
<gene>
    <name evidence="1" type="ORF">QFC19_005676</name>
</gene>
<accession>A0ACC2VM31</accession>
<reference evidence="1" key="1">
    <citation type="submission" date="2023-04" db="EMBL/GenBank/DDBJ databases">
        <title>Draft Genome sequencing of Naganishia species isolated from polar environments using Oxford Nanopore Technology.</title>
        <authorList>
            <person name="Leo P."/>
            <person name="Venkateswaran K."/>
        </authorList>
    </citation>
    <scope>NUCLEOTIDE SEQUENCE</scope>
    <source>
        <strain evidence="1">MNA-CCFEE 5261</strain>
    </source>
</reference>
<proteinExistence type="predicted"/>
<dbReference type="Proteomes" id="UP001241377">
    <property type="component" value="Unassembled WGS sequence"/>
</dbReference>
<dbReference type="EMBL" id="JASBWR010000065">
    <property type="protein sequence ID" value="KAJ9100143.1"/>
    <property type="molecule type" value="Genomic_DNA"/>
</dbReference>